<dbReference type="SUPFAM" id="SSF89796">
    <property type="entry name" value="CoA-transferase family III (CaiB/BaiF)"/>
    <property type="match status" value="1"/>
</dbReference>
<dbReference type="HOGENOM" id="CLU_033975_0_0_1"/>
<evidence type="ECO:0000313" key="3">
    <source>
        <dbReference type="Ensembl" id="ENSCINP00000033670.1"/>
    </source>
</evidence>
<dbReference type="FunCoup" id="H2XVI6">
    <property type="interactions" value="1"/>
</dbReference>
<dbReference type="InterPro" id="IPR023606">
    <property type="entry name" value="CoA-Trfase_III_dom_1_sf"/>
</dbReference>
<reference evidence="3" key="4">
    <citation type="submission" date="2025-09" db="UniProtKB">
        <authorList>
            <consortium name="Ensembl"/>
        </authorList>
    </citation>
    <scope>IDENTIFICATION</scope>
</reference>
<keyword evidence="4" id="KW-1185">Reference proteome</keyword>
<dbReference type="Proteomes" id="UP000008144">
    <property type="component" value="Chromosome 3"/>
</dbReference>
<reference evidence="4" key="1">
    <citation type="journal article" date="2002" name="Science">
        <title>The draft genome of Ciona intestinalis: insights into chordate and vertebrate origins.</title>
        <authorList>
            <person name="Dehal P."/>
            <person name="Satou Y."/>
            <person name="Campbell R.K."/>
            <person name="Chapman J."/>
            <person name="Degnan B."/>
            <person name="De Tomaso A."/>
            <person name="Davidson B."/>
            <person name="Di Gregorio A."/>
            <person name="Gelpke M."/>
            <person name="Goodstein D.M."/>
            <person name="Harafuji N."/>
            <person name="Hastings K.E."/>
            <person name="Ho I."/>
            <person name="Hotta K."/>
            <person name="Huang W."/>
            <person name="Kawashima T."/>
            <person name="Lemaire P."/>
            <person name="Martinez D."/>
            <person name="Meinertzhagen I.A."/>
            <person name="Necula S."/>
            <person name="Nonaka M."/>
            <person name="Putnam N."/>
            <person name="Rash S."/>
            <person name="Saiga H."/>
            <person name="Satake M."/>
            <person name="Terry A."/>
            <person name="Yamada L."/>
            <person name="Wang H.G."/>
            <person name="Awazu S."/>
            <person name="Azumi K."/>
            <person name="Boore J."/>
            <person name="Branno M."/>
            <person name="Chin-Bow S."/>
            <person name="DeSantis R."/>
            <person name="Doyle S."/>
            <person name="Francino P."/>
            <person name="Keys D.N."/>
            <person name="Haga S."/>
            <person name="Hayashi H."/>
            <person name="Hino K."/>
            <person name="Imai K.S."/>
            <person name="Inaba K."/>
            <person name="Kano S."/>
            <person name="Kobayashi K."/>
            <person name="Kobayashi M."/>
            <person name="Lee B.I."/>
            <person name="Makabe K.W."/>
            <person name="Manohar C."/>
            <person name="Matassi G."/>
            <person name="Medina M."/>
            <person name="Mochizuki Y."/>
            <person name="Mount S."/>
            <person name="Morishita T."/>
            <person name="Miura S."/>
            <person name="Nakayama A."/>
            <person name="Nishizaka S."/>
            <person name="Nomoto H."/>
            <person name="Ohta F."/>
            <person name="Oishi K."/>
            <person name="Rigoutsos I."/>
            <person name="Sano M."/>
            <person name="Sasaki A."/>
            <person name="Sasakura Y."/>
            <person name="Shoguchi E."/>
            <person name="Shin-i T."/>
            <person name="Spagnuolo A."/>
            <person name="Stainier D."/>
            <person name="Suzuki M.M."/>
            <person name="Tassy O."/>
            <person name="Takatori N."/>
            <person name="Tokuoka M."/>
            <person name="Yagi K."/>
            <person name="Yoshizaki F."/>
            <person name="Wada S."/>
            <person name="Zhang C."/>
            <person name="Hyatt P.D."/>
            <person name="Larimer F."/>
            <person name="Detter C."/>
            <person name="Doggett N."/>
            <person name="Glavina T."/>
            <person name="Hawkins T."/>
            <person name="Richardson P."/>
            <person name="Lucas S."/>
            <person name="Kohara Y."/>
            <person name="Levine M."/>
            <person name="Satoh N."/>
            <person name="Rokhsar D.S."/>
        </authorList>
    </citation>
    <scope>NUCLEOTIDE SEQUENCE [LARGE SCALE GENOMIC DNA]</scope>
</reference>
<sequence length="397" mass="43664">MSVSSATKLLNGVRVLDMSRILAGPFASMILGDMGAEIVKIEHPEVGDGTREWGPPFLGSESAYFISINRNKKSVGVNIKHEKGADIIKKLVKKSDVLMENYIPGQLDRMGFGYEEIKQINESLVYCSITGYGSDGPYATRAGYDVIASSVAGLNHITGPENGDPCRAGVAMTDMSTGLFAHGAILAALLHREKTGLGQKIECNLLSTQVSMLTHVASSYLNAGLEAKRWGTGHASIVPYQSFKTKDGKFLTVGAGNNKHFEKLCQLLKVEDLITNNKFRDNKDRVVNRVELIGILSEIFQAKTMEDWLVILEDCGFPYGPINNMEETFNDPQVLHNKMIMEMDHPACGRNIRIPAPPVRYSSHSYLDATSPPTLGQHTREVLSNLVDFTDEQIDEL</sequence>
<evidence type="ECO:0000256" key="2">
    <source>
        <dbReference type="ARBA" id="ARBA00022679"/>
    </source>
</evidence>
<dbReference type="InParanoid" id="H2XVI6"/>
<accession>H2XVI6</accession>
<dbReference type="GeneTree" id="ENSGT00940000157866"/>
<dbReference type="STRING" id="7719.ENSCINP00000033670"/>
<reference evidence="3" key="3">
    <citation type="submission" date="2025-08" db="UniProtKB">
        <authorList>
            <consortium name="Ensembl"/>
        </authorList>
    </citation>
    <scope>IDENTIFICATION</scope>
</reference>
<dbReference type="InterPro" id="IPR050483">
    <property type="entry name" value="CoA-transferase_III_domain"/>
</dbReference>
<comment type="similarity">
    <text evidence="1">Belongs to the CoA-transferase III family.</text>
</comment>
<keyword evidence="2" id="KW-0808">Transferase</keyword>
<dbReference type="EMBL" id="EAAA01001773">
    <property type="status" value="NOT_ANNOTATED_CDS"/>
    <property type="molecule type" value="Genomic_DNA"/>
</dbReference>
<dbReference type="Ensembl" id="ENSCINT00000035494.1">
    <property type="protein sequence ID" value="ENSCINP00000033670.1"/>
    <property type="gene ID" value="ENSCING00000021858.1"/>
</dbReference>
<proteinExistence type="inferred from homology"/>
<name>H2XVI6_CIOIN</name>
<dbReference type="AlphaFoldDB" id="H2XVI6"/>
<dbReference type="GO" id="GO:0008111">
    <property type="term" value="F:alpha-methylacyl-CoA racemase activity"/>
    <property type="evidence" value="ECO:0000318"/>
    <property type="project" value="GO_Central"/>
</dbReference>
<dbReference type="OMA" id="IIAGPYC"/>
<dbReference type="Gene3D" id="3.30.1540.10">
    <property type="entry name" value="formyl-coa transferase, domain 3"/>
    <property type="match status" value="1"/>
</dbReference>
<dbReference type="GO" id="GO:0016740">
    <property type="term" value="F:transferase activity"/>
    <property type="evidence" value="ECO:0007669"/>
    <property type="project" value="UniProtKB-KW"/>
</dbReference>
<dbReference type="GO" id="GO:0005739">
    <property type="term" value="C:mitochondrion"/>
    <property type="evidence" value="ECO:0000318"/>
    <property type="project" value="GO_Central"/>
</dbReference>
<evidence type="ECO:0000313" key="4">
    <source>
        <dbReference type="Proteomes" id="UP000008144"/>
    </source>
</evidence>
<dbReference type="FunFam" id="3.40.50.10540:FF:000005">
    <property type="entry name" value="succinate--hydroxymethylglutarate CoA-transferase isoform X1"/>
    <property type="match status" value="1"/>
</dbReference>
<dbReference type="GO" id="GO:0008206">
    <property type="term" value="P:bile acid metabolic process"/>
    <property type="evidence" value="ECO:0000318"/>
    <property type="project" value="GO_Central"/>
</dbReference>
<dbReference type="InterPro" id="IPR003673">
    <property type="entry name" value="CoA-Trfase_fam_III"/>
</dbReference>
<evidence type="ECO:0000256" key="1">
    <source>
        <dbReference type="ARBA" id="ARBA00008383"/>
    </source>
</evidence>
<dbReference type="Pfam" id="PF02515">
    <property type="entry name" value="CoA_transf_3"/>
    <property type="match status" value="1"/>
</dbReference>
<protein>
    <submittedName>
        <fullName evidence="3">Uncharacterized protein</fullName>
    </submittedName>
</protein>
<dbReference type="InterPro" id="IPR044855">
    <property type="entry name" value="CoA-Trfase_III_dom3_sf"/>
</dbReference>
<dbReference type="PANTHER" id="PTHR48207:SF3">
    <property type="entry name" value="SUCCINATE--HYDROXYMETHYLGLUTARATE COA-TRANSFERASE"/>
    <property type="match status" value="1"/>
</dbReference>
<organism evidence="3 4">
    <name type="scientific">Ciona intestinalis</name>
    <name type="common">Transparent sea squirt</name>
    <name type="synonym">Ascidia intestinalis</name>
    <dbReference type="NCBI Taxonomy" id="7719"/>
    <lineage>
        <taxon>Eukaryota</taxon>
        <taxon>Metazoa</taxon>
        <taxon>Chordata</taxon>
        <taxon>Tunicata</taxon>
        <taxon>Ascidiacea</taxon>
        <taxon>Phlebobranchia</taxon>
        <taxon>Cionidae</taxon>
        <taxon>Ciona</taxon>
    </lineage>
</organism>
<dbReference type="PANTHER" id="PTHR48207">
    <property type="entry name" value="SUCCINATE--HYDROXYMETHYLGLUTARATE COA-TRANSFERASE"/>
    <property type="match status" value="1"/>
</dbReference>
<dbReference type="Gene3D" id="3.40.50.10540">
    <property type="entry name" value="Crotonobetainyl-coa:carnitine coa-transferase, domain 1"/>
    <property type="match status" value="1"/>
</dbReference>
<reference evidence="3" key="2">
    <citation type="journal article" date="2008" name="Genome Biol.">
        <title>Improved genome assembly and evidence-based global gene model set for the chordate Ciona intestinalis: new insight into intron and operon populations.</title>
        <authorList>
            <person name="Satou Y."/>
            <person name="Mineta K."/>
            <person name="Ogasawara M."/>
            <person name="Sasakura Y."/>
            <person name="Shoguchi E."/>
            <person name="Ueno K."/>
            <person name="Yamada L."/>
            <person name="Matsumoto J."/>
            <person name="Wasserscheid J."/>
            <person name="Dewar K."/>
            <person name="Wiley G.B."/>
            <person name="Macmil S.L."/>
            <person name="Roe B.A."/>
            <person name="Zeller R.W."/>
            <person name="Hastings K.E."/>
            <person name="Lemaire P."/>
            <person name="Lindquist E."/>
            <person name="Endo T."/>
            <person name="Hotta K."/>
            <person name="Inaba K."/>
        </authorList>
    </citation>
    <scope>NUCLEOTIDE SEQUENCE [LARGE SCALE GENOMIC DNA]</scope>
    <source>
        <strain evidence="3">wild type</strain>
    </source>
</reference>